<accession>X1HTM3</accession>
<evidence type="ECO:0000313" key="1">
    <source>
        <dbReference type="EMBL" id="GAH72832.1"/>
    </source>
</evidence>
<organism evidence="1">
    <name type="scientific">marine sediment metagenome</name>
    <dbReference type="NCBI Taxonomy" id="412755"/>
    <lineage>
        <taxon>unclassified sequences</taxon>
        <taxon>metagenomes</taxon>
        <taxon>ecological metagenomes</taxon>
    </lineage>
</organism>
<reference evidence="1" key="1">
    <citation type="journal article" date="2014" name="Front. Microbiol.">
        <title>High frequency of phylogenetically diverse reductive dehalogenase-homologous genes in deep subseafloor sedimentary metagenomes.</title>
        <authorList>
            <person name="Kawai M."/>
            <person name="Futagami T."/>
            <person name="Toyoda A."/>
            <person name="Takaki Y."/>
            <person name="Nishi S."/>
            <person name="Hori S."/>
            <person name="Arai W."/>
            <person name="Tsubouchi T."/>
            <person name="Morono Y."/>
            <person name="Uchiyama I."/>
            <person name="Ito T."/>
            <person name="Fujiyama A."/>
            <person name="Inagaki F."/>
            <person name="Takami H."/>
        </authorList>
    </citation>
    <scope>NUCLEOTIDE SEQUENCE</scope>
    <source>
        <strain evidence="1">Expedition CK06-06</strain>
    </source>
</reference>
<dbReference type="AlphaFoldDB" id="X1HTM3"/>
<protein>
    <recommendedName>
        <fullName evidence="2">HhH-GPD domain-containing protein</fullName>
    </recommendedName>
</protein>
<sequence>MDEATEAYLKFRRRLMRTEFREEIEWARRIRPEDIDADAFAEAAAGVVLVSGFRADVANELMPKVLRQLHRGRPVLDVFGHKGKAKAIEKIWRRRKALFGKYQQKKTKKEKLTFLETLPWIGPVTKFHLGRNLGMDVAKPDRHLVRIARKFGRTPRSLCRLVSEETGERVGVV</sequence>
<name>X1HTM3_9ZZZZ</name>
<comment type="caution">
    <text evidence="1">The sequence shown here is derived from an EMBL/GenBank/DDBJ whole genome shotgun (WGS) entry which is preliminary data.</text>
</comment>
<dbReference type="SUPFAM" id="SSF48150">
    <property type="entry name" value="DNA-glycosylase"/>
    <property type="match status" value="1"/>
</dbReference>
<dbReference type="EMBL" id="BARU01027314">
    <property type="protein sequence ID" value="GAH72832.1"/>
    <property type="molecule type" value="Genomic_DNA"/>
</dbReference>
<dbReference type="GO" id="GO:0003824">
    <property type="term" value="F:catalytic activity"/>
    <property type="evidence" value="ECO:0007669"/>
    <property type="project" value="InterPro"/>
</dbReference>
<proteinExistence type="predicted"/>
<gene>
    <name evidence="1" type="ORF">S03H2_43733</name>
</gene>
<feature type="non-terminal residue" evidence="1">
    <location>
        <position position="173"/>
    </location>
</feature>
<evidence type="ECO:0008006" key="2">
    <source>
        <dbReference type="Google" id="ProtNLM"/>
    </source>
</evidence>
<dbReference type="InterPro" id="IPR011257">
    <property type="entry name" value="DNA_glycosylase"/>
</dbReference>
<dbReference type="GO" id="GO:0006281">
    <property type="term" value="P:DNA repair"/>
    <property type="evidence" value="ECO:0007669"/>
    <property type="project" value="InterPro"/>
</dbReference>